<feature type="transmembrane region" description="Helical" evidence="7">
    <location>
        <begin position="6"/>
        <end position="21"/>
    </location>
</feature>
<dbReference type="RefSeq" id="WP_153789978.1">
    <property type="nucleotide sequence ID" value="NZ_CP045915.1"/>
</dbReference>
<organism evidence="8 9">
    <name type="scientific">Gracilibacillus salitolerans</name>
    <dbReference type="NCBI Taxonomy" id="2663022"/>
    <lineage>
        <taxon>Bacteria</taxon>
        <taxon>Bacillati</taxon>
        <taxon>Bacillota</taxon>
        <taxon>Bacilli</taxon>
        <taxon>Bacillales</taxon>
        <taxon>Bacillaceae</taxon>
        <taxon>Gracilibacillus</taxon>
    </lineage>
</organism>
<evidence type="ECO:0000256" key="7">
    <source>
        <dbReference type="SAM" id="Phobius"/>
    </source>
</evidence>
<dbReference type="InterPro" id="IPR039428">
    <property type="entry name" value="NUOK/Mnh_C1-like"/>
</dbReference>
<dbReference type="InterPro" id="IPR050601">
    <property type="entry name" value="CPA3_antiporter_subunitC"/>
</dbReference>
<dbReference type="PANTHER" id="PTHR34583">
    <property type="entry name" value="ANTIPORTER SUBUNIT MNHC2-RELATED"/>
    <property type="match status" value="1"/>
</dbReference>
<evidence type="ECO:0000313" key="9">
    <source>
        <dbReference type="Proteomes" id="UP000339690"/>
    </source>
</evidence>
<keyword evidence="4 7" id="KW-0812">Transmembrane</keyword>
<dbReference type="Pfam" id="PF00420">
    <property type="entry name" value="Oxidored_q2"/>
    <property type="match status" value="1"/>
</dbReference>
<proteinExistence type="inferred from homology"/>
<dbReference type="KEGG" id="grc:GI584_01430"/>
<keyword evidence="9" id="KW-1185">Reference proteome</keyword>
<comment type="subcellular location">
    <subcellularLocation>
        <location evidence="1">Cell membrane</location>
        <topology evidence="1">Multi-pass membrane protein</topology>
    </subcellularLocation>
</comment>
<feature type="transmembrane region" description="Helical" evidence="7">
    <location>
        <begin position="28"/>
        <end position="51"/>
    </location>
</feature>
<dbReference type="PANTHER" id="PTHR34583:SF2">
    <property type="entry name" value="ANTIPORTER SUBUNIT MNHC2-RELATED"/>
    <property type="match status" value="1"/>
</dbReference>
<evidence type="ECO:0000256" key="3">
    <source>
        <dbReference type="ARBA" id="ARBA00022475"/>
    </source>
</evidence>
<gene>
    <name evidence="8" type="ORF">GI584_01430</name>
</gene>
<dbReference type="Gene3D" id="1.10.287.3510">
    <property type="match status" value="1"/>
</dbReference>
<evidence type="ECO:0000256" key="5">
    <source>
        <dbReference type="ARBA" id="ARBA00022989"/>
    </source>
</evidence>
<comment type="similarity">
    <text evidence="2">Belongs to the CPA3 antiporters (TC 2.A.63) subunit C family.</text>
</comment>
<evidence type="ECO:0000256" key="2">
    <source>
        <dbReference type="ARBA" id="ARBA00010388"/>
    </source>
</evidence>
<accession>A0A5Q2THC9</accession>
<evidence type="ECO:0000313" key="8">
    <source>
        <dbReference type="EMBL" id="QGH32798.1"/>
    </source>
</evidence>
<evidence type="ECO:0000256" key="6">
    <source>
        <dbReference type="ARBA" id="ARBA00023136"/>
    </source>
</evidence>
<dbReference type="GO" id="GO:0005886">
    <property type="term" value="C:plasma membrane"/>
    <property type="evidence" value="ECO:0007669"/>
    <property type="project" value="UniProtKB-SubCell"/>
</dbReference>
<feature type="transmembrane region" description="Helical" evidence="7">
    <location>
        <begin position="71"/>
        <end position="92"/>
    </location>
</feature>
<protein>
    <submittedName>
        <fullName evidence="8">Cation:proton antiporter</fullName>
    </submittedName>
</protein>
<sequence>MEIPYVVVIILFCLGMYTIITKKNLIKIVIGVTIVESSLILLLMLVGYIPGGTAPILDKGYELVVDPIPQALALTTIVIGGSVTAVMLAMVIKVHKRYRTLNIDEIRKLRG</sequence>
<dbReference type="Proteomes" id="UP000339690">
    <property type="component" value="Chromosome"/>
</dbReference>
<evidence type="ECO:0000256" key="4">
    <source>
        <dbReference type="ARBA" id="ARBA00022692"/>
    </source>
</evidence>
<keyword evidence="3" id="KW-1003">Cell membrane</keyword>
<keyword evidence="6 7" id="KW-0472">Membrane</keyword>
<reference evidence="8 9" key="1">
    <citation type="submission" date="2019-11" db="EMBL/GenBank/DDBJ databases">
        <title>Gracilibacillus salitolerans sp. nov., a moderate halophile isolated from a saline soil in northwest China.</title>
        <authorList>
            <person name="Gan L."/>
        </authorList>
    </citation>
    <scope>NUCLEOTIDE SEQUENCE [LARGE SCALE GENOMIC DNA]</scope>
    <source>
        <strain evidence="8 9">SCU50</strain>
    </source>
</reference>
<dbReference type="EMBL" id="CP045915">
    <property type="protein sequence ID" value="QGH32798.1"/>
    <property type="molecule type" value="Genomic_DNA"/>
</dbReference>
<keyword evidence="5 7" id="KW-1133">Transmembrane helix</keyword>
<name>A0A5Q2THC9_9BACI</name>
<evidence type="ECO:0000256" key="1">
    <source>
        <dbReference type="ARBA" id="ARBA00004651"/>
    </source>
</evidence>
<dbReference type="AlphaFoldDB" id="A0A5Q2THC9"/>